<reference evidence="2 3" key="1">
    <citation type="journal article" date="2016" name="Nat. Commun.">
        <title>Thousands of microbial genomes shed light on interconnected biogeochemical processes in an aquifer system.</title>
        <authorList>
            <person name="Anantharaman K."/>
            <person name="Brown C.T."/>
            <person name="Hug L.A."/>
            <person name="Sharon I."/>
            <person name="Castelle C.J."/>
            <person name="Probst A.J."/>
            <person name="Thomas B.C."/>
            <person name="Singh A."/>
            <person name="Wilkins M.J."/>
            <person name="Karaoz U."/>
            <person name="Brodie E.L."/>
            <person name="Williams K.H."/>
            <person name="Hubbard S.S."/>
            <person name="Banfield J.F."/>
        </authorList>
    </citation>
    <scope>NUCLEOTIDE SEQUENCE [LARGE SCALE GENOMIC DNA]</scope>
</reference>
<dbReference type="Gene3D" id="3.30.2010.10">
    <property type="entry name" value="Metalloproteases ('zincins'), catalytic domain"/>
    <property type="match status" value="1"/>
</dbReference>
<evidence type="ECO:0000313" key="3">
    <source>
        <dbReference type="Proteomes" id="UP000176498"/>
    </source>
</evidence>
<evidence type="ECO:0000259" key="1">
    <source>
        <dbReference type="Pfam" id="PF01863"/>
    </source>
</evidence>
<dbReference type="InterPro" id="IPR002725">
    <property type="entry name" value="YgjP-like_metallopeptidase"/>
</dbReference>
<accession>A0A1G1XTE4</accession>
<dbReference type="EMBL" id="MHHZ01000002">
    <property type="protein sequence ID" value="OGY42587.1"/>
    <property type="molecule type" value="Genomic_DNA"/>
</dbReference>
<comment type="caution">
    <text evidence="2">The sequence shown here is derived from an EMBL/GenBank/DDBJ whole genome shotgun (WGS) entry which is preliminary data.</text>
</comment>
<protein>
    <recommendedName>
        <fullName evidence="1">YgjP-like metallopeptidase domain-containing protein</fullName>
    </recommendedName>
</protein>
<dbReference type="AlphaFoldDB" id="A0A1G1XTE4"/>
<dbReference type="Pfam" id="PF01863">
    <property type="entry name" value="YgjP-like"/>
    <property type="match status" value="1"/>
</dbReference>
<dbReference type="Proteomes" id="UP000176498">
    <property type="component" value="Unassembled WGS sequence"/>
</dbReference>
<feature type="domain" description="YgjP-like metallopeptidase" evidence="1">
    <location>
        <begin position="46"/>
        <end position="112"/>
    </location>
</feature>
<proteinExistence type="predicted"/>
<evidence type="ECO:0000313" key="2">
    <source>
        <dbReference type="EMBL" id="OGY42587.1"/>
    </source>
</evidence>
<name>A0A1G1XTE4_9BACT</name>
<organism evidence="2 3">
    <name type="scientific">Candidatus Buchananbacteria bacterium RBG_13_36_9</name>
    <dbReference type="NCBI Taxonomy" id="1797530"/>
    <lineage>
        <taxon>Bacteria</taxon>
        <taxon>Candidatus Buchananiibacteriota</taxon>
    </lineage>
</organism>
<sequence length="120" mass="14554">MKTNDQNLIVLLKKVNQTYFTEKLKIRAIYWRPISQLHNGNPKFPFWAQCIISSREIWLLDKLKTRAPKYVLEYLIYHECLHFFWVNHCQSFKKAEKLFEHFKKADAWLDQHVSMLKAGR</sequence>
<gene>
    <name evidence="2" type="ORF">A2Y82_01740</name>
</gene>